<evidence type="ECO:0000313" key="2">
    <source>
        <dbReference type="Proteomes" id="UP001497444"/>
    </source>
</evidence>
<accession>A0ABP0VTZ2</accession>
<protein>
    <submittedName>
        <fullName evidence="1">Uncharacterized protein</fullName>
    </submittedName>
</protein>
<name>A0ABP0VTZ2_9BRYO</name>
<keyword evidence="2" id="KW-1185">Reference proteome</keyword>
<dbReference type="EMBL" id="OZ020106">
    <property type="protein sequence ID" value="CAK9257964.1"/>
    <property type="molecule type" value="Genomic_DNA"/>
</dbReference>
<dbReference type="Proteomes" id="UP001497444">
    <property type="component" value="Chromosome 11"/>
</dbReference>
<organism evidence="1 2">
    <name type="scientific">Sphagnum jensenii</name>
    <dbReference type="NCBI Taxonomy" id="128206"/>
    <lineage>
        <taxon>Eukaryota</taxon>
        <taxon>Viridiplantae</taxon>
        <taxon>Streptophyta</taxon>
        <taxon>Embryophyta</taxon>
        <taxon>Bryophyta</taxon>
        <taxon>Sphagnophytina</taxon>
        <taxon>Sphagnopsida</taxon>
        <taxon>Sphagnales</taxon>
        <taxon>Sphagnaceae</taxon>
        <taxon>Sphagnum</taxon>
    </lineage>
</organism>
<proteinExistence type="predicted"/>
<sequence length="100" mass="10320">MAAVHSLIYRSSPSLRAAAAAAPTKSFAIAIAGRETFCNRDWSQGIAVEIRLRISLISSCCGQCSRSTKSSTAHAGSVAAEAPDESIGKKVHGNLVAGFA</sequence>
<evidence type="ECO:0000313" key="1">
    <source>
        <dbReference type="EMBL" id="CAK9257964.1"/>
    </source>
</evidence>
<reference evidence="1" key="1">
    <citation type="submission" date="2024-02" db="EMBL/GenBank/DDBJ databases">
        <authorList>
            <consortium name="ELIXIR-Norway"/>
            <consortium name="Elixir Norway"/>
        </authorList>
    </citation>
    <scope>NUCLEOTIDE SEQUENCE</scope>
</reference>
<gene>
    <name evidence="1" type="ORF">CSSPJE1EN1_LOCUS3442</name>
</gene>